<protein>
    <recommendedName>
        <fullName evidence="2">VanZ-like domain-containing protein</fullName>
    </recommendedName>
</protein>
<sequence length="120" mass="13892">MHNKKIFFLLAILWTLVVTYLSLATFEDVSSDIKVPFKDKFVHFTFYMMFVILWSLFFKQSKYNYKILFAAIGYGIVMEICQKLFTTTRSADILDVIANTTGAIVGLLIITKIFNNKTTH</sequence>
<gene>
    <name evidence="3" type="ORF">GCM10022388_24150</name>
</gene>
<keyword evidence="1" id="KW-1133">Transmembrane helix</keyword>
<proteinExistence type="predicted"/>
<feature type="transmembrane region" description="Helical" evidence="1">
    <location>
        <begin position="40"/>
        <end position="58"/>
    </location>
</feature>
<evidence type="ECO:0000313" key="3">
    <source>
        <dbReference type="EMBL" id="GAA4056717.1"/>
    </source>
</evidence>
<reference evidence="4" key="1">
    <citation type="journal article" date="2019" name="Int. J. Syst. Evol. Microbiol.">
        <title>The Global Catalogue of Microorganisms (GCM) 10K type strain sequencing project: providing services to taxonomists for standard genome sequencing and annotation.</title>
        <authorList>
            <consortium name="The Broad Institute Genomics Platform"/>
            <consortium name="The Broad Institute Genome Sequencing Center for Infectious Disease"/>
            <person name="Wu L."/>
            <person name="Ma J."/>
        </authorList>
    </citation>
    <scope>NUCLEOTIDE SEQUENCE [LARGE SCALE GENOMIC DNA]</scope>
    <source>
        <strain evidence="4">JCM 17068</strain>
    </source>
</reference>
<accession>A0ABP7V1D5</accession>
<evidence type="ECO:0000259" key="2">
    <source>
        <dbReference type="Pfam" id="PF04892"/>
    </source>
</evidence>
<dbReference type="RefSeq" id="WP_345094974.1">
    <property type="nucleotide sequence ID" value="NZ_BAABCS010000021.1"/>
</dbReference>
<evidence type="ECO:0000256" key="1">
    <source>
        <dbReference type="SAM" id="Phobius"/>
    </source>
</evidence>
<organism evidence="3 4">
    <name type="scientific">Flavobacterium chungnamense</name>
    <dbReference type="NCBI Taxonomy" id="706182"/>
    <lineage>
        <taxon>Bacteria</taxon>
        <taxon>Pseudomonadati</taxon>
        <taxon>Bacteroidota</taxon>
        <taxon>Flavobacteriia</taxon>
        <taxon>Flavobacteriales</taxon>
        <taxon>Flavobacteriaceae</taxon>
        <taxon>Flavobacterium</taxon>
    </lineage>
</organism>
<name>A0ABP7V1D5_9FLAO</name>
<dbReference type="Proteomes" id="UP001500426">
    <property type="component" value="Unassembled WGS sequence"/>
</dbReference>
<dbReference type="NCBIfam" id="NF037970">
    <property type="entry name" value="vanZ_1"/>
    <property type="match status" value="1"/>
</dbReference>
<feature type="transmembrane region" description="Helical" evidence="1">
    <location>
        <begin position="65"/>
        <end position="85"/>
    </location>
</feature>
<evidence type="ECO:0000313" key="4">
    <source>
        <dbReference type="Proteomes" id="UP001500426"/>
    </source>
</evidence>
<keyword evidence="1" id="KW-0812">Transmembrane</keyword>
<dbReference type="PANTHER" id="PTHR28008">
    <property type="entry name" value="DOMAIN PROTEIN, PUTATIVE (AFU_ORTHOLOGUE AFUA_3G10980)-RELATED"/>
    <property type="match status" value="1"/>
</dbReference>
<dbReference type="EMBL" id="BAABCS010000021">
    <property type="protein sequence ID" value="GAA4056717.1"/>
    <property type="molecule type" value="Genomic_DNA"/>
</dbReference>
<comment type="caution">
    <text evidence="3">The sequence shown here is derived from an EMBL/GenBank/DDBJ whole genome shotgun (WGS) entry which is preliminary data.</text>
</comment>
<dbReference type="PANTHER" id="PTHR28008:SF1">
    <property type="entry name" value="DOMAIN PROTEIN, PUTATIVE (AFU_ORTHOLOGUE AFUA_3G10980)-RELATED"/>
    <property type="match status" value="1"/>
</dbReference>
<keyword evidence="1" id="KW-0472">Membrane</keyword>
<feature type="transmembrane region" description="Helical" evidence="1">
    <location>
        <begin position="97"/>
        <end position="114"/>
    </location>
</feature>
<dbReference type="Pfam" id="PF04892">
    <property type="entry name" value="VanZ"/>
    <property type="match status" value="1"/>
</dbReference>
<feature type="domain" description="VanZ-like" evidence="2">
    <location>
        <begin position="38"/>
        <end position="111"/>
    </location>
</feature>
<dbReference type="InterPro" id="IPR006976">
    <property type="entry name" value="VanZ-like"/>
</dbReference>
<keyword evidence="4" id="KW-1185">Reference proteome</keyword>